<evidence type="ECO:0008006" key="4">
    <source>
        <dbReference type="Google" id="ProtNLM"/>
    </source>
</evidence>
<evidence type="ECO:0000313" key="3">
    <source>
        <dbReference type="Proteomes" id="UP000305948"/>
    </source>
</evidence>
<evidence type="ECO:0000256" key="1">
    <source>
        <dbReference type="SAM" id="SignalP"/>
    </source>
</evidence>
<dbReference type="AlphaFoldDB" id="A0A5C3MVP4"/>
<accession>A0A5C3MVP4</accession>
<keyword evidence="3" id="KW-1185">Reference proteome</keyword>
<proteinExistence type="predicted"/>
<name>A0A5C3MVP4_9AGAM</name>
<evidence type="ECO:0000313" key="2">
    <source>
        <dbReference type="EMBL" id="TFK49579.1"/>
    </source>
</evidence>
<protein>
    <recommendedName>
        <fullName evidence="4">Cytochrome c domain-containing protein</fullName>
    </recommendedName>
</protein>
<organism evidence="2 3">
    <name type="scientific">Heliocybe sulcata</name>
    <dbReference type="NCBI Taxonomy" id="5364"/>
    <lineage>
        <taxon>Eukaryota</taxon>
        <taxon>Fungi</taxon>
        <taxon>Dikarya</taxon>
        <taxon>Basidiomycota</taxon>
        <taxon>Agaricomycotina</taxon>
        <taxon>Agaricomycetes</taxon>
        <taxon>Gloeophyllales</taxon>
        <taxon>Gloeophyllaceae</taxon>
        <taxon>Heliocybe</taxon>
    </lineage>
</organism>
<feature type="signal peptide" evidence="1">
    <location>
        <begin position="1"/>
        <end position="17"/>
    </location>
</feature>
<dbReference type="OrthoDB" id="5422692at2759"/>
<feature type="chain" id="PRO_5022982886" description="Cytochrome c domain-containing protein" evidence="1">
    <location>
        <begin position="18"/>
        <end position="465"/>
    </location>
</feature>
<gene>
    <name evidence="2" type="ORF">OE88DRAFT_1662107</name>
</gene>
<dbReference type="Proteomes" id="UP000305948">
    <property type="component" value="Unassembled WGS sequence"/>
</dbReference>
<keyword evidence="1" id="KW-0732">Signal</keyword>
<reference evidence="2 3" key="1">
    <citation type="journal article" date="2019" name="Nat. Ecol. Evol.">
        <title>Megaphylogeny resolves global patterns of mushroom evolution.</title>
        <authorList>
            <person name="Varga T."/>
            <person name="Krizsan K."/>
            <person name="Foldi C."/>
            <person name="Dima B."/>
            <person name="Sanchez-Garcia M."/>
            <person name="Sanchez-Ramirez S."/>
            <person name="Szollosi G.J."/>
            <person name="Szarkandi J.G."/>
            <person name="Papp V."/>
            <person name="Albert L."/>
            <person name="Andreopoulos W."/>
            <person name="Angelini C."/>
            <person name="Antonin V."/>
            <person name="Barry K.W."/>
            <person name="Bougher N.L."/>
            <person name="Buchanan P."/>
            <person name="Buyck B."/>
            <person name="Bense V."/>
            <person name="Catcheside P."/>
            <person name="Chovatia M."/>
            <person name="Cooper J."/>
            <person name="Damon W."/>
            <person name="Desjardin D."/>
            <person name="Finy P."/>
            <person name="Geml J."/>
            <person name="Haridas S."/>
            <person name="Hughes K."/>
            <person name="Justo A."/>
            <person name="Karasinski D."/>
            <person name="Kautmanova I."/>
            <person name="Kiss B."/>
            <person name="Kocsube S."/>
            <person name="Kotiranta H."/>
            <person name="LaButti K.M."/>
            <person name="Lechner B.E."/>
            <person name="Liimatainen K."/>
            <person name="Lipzen A."/>
            <person name="Lukacs Z."/>
            <person name="Mihaltcheva S."/>
            <person name="Morgado L.N."/>
            <person name="Niskanen T."/>
            <person name="Noordeloos M.E."/>
            <person name="Ohm R.A."/>
            <person name="Ortiz-Santana B."/>
            <person name="Ovrebo C."/>
            <person name="Racz N."/>
            <person name="Riley R."/>
            <person name="Savchenko A."/>
            <person name="Shiryaev A."/>
            <person name="Soop K."/>
            <person name="Spirin V."/>
            <person name="Szebenyi C."/>
            <person name="Tomsovsky M."/>
            <person name="Tulloss R.E."/>
            <person name="Uehling J."/>
            <person name="Grigoriev I.V."/>
            <person name="Vagvolgyi C."/>
            <person name="Papp T."/>
            <person name="Martin F.M."/>
            <person name="Miettinen O."/>
            <person name="Hibbett D.S."/>
            <person name="Nagy L.G."/>
        </authorList>
    </citation>
    <scope>NUCLEOTIDE SEQUENCE [LARGE SCALE GENOMIC DNA]</scope>
    <source>
        <strain evidence="2 3">OMC1185</strain>
    </source>
</reference>
<dbReference type="EMBL" id="ML213515">
    <property type="protein sequence ID" value="TFK49579.1"/>
    <property type="molecule type" value="Genomic_DNA"/>
</dbReference>
<sequence length="465" mass="52846">MRHWRLFHLVGRRSAAAVLVSGTAIGAHNYGPEDAAKTEFQTSSKFPIPQSYSGPVWKIRNDYPATAGKTDAPWQAVDFKKHPERFCEVIKRYCMEGNKEVDFNVQHNRKRNWYHAAWLHYAENGREPIHGLTFERPVSTGELGANQKRPLQAWTCGYYNELGATVFNQVWKDGSAPQWDTHVRFPNGAMVFKVLMVDAKDDEEAPILKGAPSWDAVIVKERENYDDPQTWPDRNDYASKIRLLQVDYAIADDRAPIGWIWGSFMYDGRRKDKDPWERLTPMGLQWGNDPQLDQQAYEAGERVKESWVNPAANELLGYLHSSRPMWGWNGRLNGPADNFISACASCHSTAAKATDLPLLTQDSVVHTNRGTYVPAGCKKGVTPGCDAAAMEFFRNIPAGKPYKEGQISADYSLQLMMGWINYQHWLKDSNQGWMEYAIRTVTGRPRYISTRRLARMGASPTHVDE</sequence>